<proteinExistence type="predicted"/>
<feature type="region of interest" description="Disordered" evidence="1">
    <location>
        <begin position="55"/>
        <end position="162"/>
    </location>
</feature>
<dbReference type="EMBL" id="WOWK01000051">
    <property type="protein sequence ID" value="KAF0323519.1"/>
    <property type="molecule type" value="Genomic_DNA"/>
</dbReference>
<name>A0A8H3WB52_9PEZI</name>
<dbReference type="OrthoDB" id="10408186at2759"/>
<organism evidence="2 3">
    <name type="scientific">Colletotrichum asianum</name>
    <dbReference type="NCBI Taxonomy" id="702518"/>
    <lineage>
        <taxon>Eukaryota</taxon>
        <taxon>Fungi</taxon>
        <taxon>Dikarya</taxon>
        <taxon>Ascomycota</taxon>
        <taxon>Pezizomycotina</taxon>
        <taxon>Sordariomycetes</taxon>
        <taxon>Hypocreomycetidae</taxon>
        <taxon>Glomerellales</taxon>
        <taxon>Glomerellaceae</taxon>
        <taxon>Colletotrichum</taxon>
        <taxon>Colletotrichum gloeosporioides species complex</taxon>
    </lineage>
</organism>
<gene>
    <name evidence="2" type="ORF">GQ607_009200</name>
</gene>
<evidence type="ECO:0000313" key="3">
    <source>
        <dbReference type="Proteomes" id="UP000434172"/>
    </source>
</evidence>
<sequence length="162" mass="18343">MPGCCSSYTASSVSESVSYLRALIHSFYSVSDFVPEAAIYSSSSGLDFPYPYRINSIDPNDTNAAYWSEEDYSEDEPEEGDDEDTPRGDDARDEPNRDNDGDEPRTDAPEDGPRTDAPEDEPRTDSPEVELREAQADRDEAFQRRPSDARNDPPEMQRIRYR</sequence>
<dbReference type="AlphaFoldDB" id="A0A8H3WB52"/>
<feature type="compositionally biased region" description="Acidic residues" evidence="1">
    <location>
        <begin position="68"/>
        <end position="84"/>
    </location>
</feature>
<reference evidence="2 3" key="1">
    <citation type="submission" date="2019-12" db="EMBL/GenBank/DDBJ databases">
        <title>A genome sequence resource for the geographically widespread anthracnose pathogen Colletotrichum asianum.</title>
        <authorList>
            <person name="Meng Y."/>
        </authorList>
    </citation>
    <scope>NUCLEOTIDE SEQUENCE [LARGE SCALE GENOMIC DNA]</scope>
    <source>
        <strain evidence="2 3">ICMP 18580</strain>
    </source>
</reference>
<comment type="caution">
    <text evidence="2">The sequence shown here is derived from an EMBL/GenBank/DDBJ whole genome shotgun (WGS) entry which is preliminary data.</text>
</comment>
<accession>A0A8H3WB52</accession>
<evidence type="ECO:0000313" key="2">
    <source>
        <dbReference type="EMBL" id="KAF0323519.1"/>
    </source>
</evidence>
<evidence type="ECO:0000256" key="1">
    <source>
        <dbReference type="SAM" id="MobiDB-lite"/>
    </source>
</evidence>
<dbReference type="Proteomes" id="UP000434172">
    <property type="component" value="Unassembled WGS sequence"/>
</dbReference>
<keyword evidence="3" id="KW-1185">Reference proteome</keyword>
<protein>
    <submittedName>
        <fullName evidence="2">Uncharacterized protein</fullName>
    </submittedName>
</protein>
<feature type="compositionally biased region" description="Basic and acidic residues" evidence="1">
    <location>
        <begin position="85"/>
        <end position="162"/>
    </location>
</feature>